<evidence type="ECO:0000313" key="2">
    <source>
        <dbReference type="EMBL" id="TFK90345.1"/>
    </source>
</evidence>
<dbReference type="InterPro" id="IPR009210">
    <property type="entry name" value="ASCC1"/>
</dbReference>
<dbReference type="GO" id="GO:0006307">
    <property type="term" value="P:DNA alkylation repair"/>
    <property type="evidence" value="ECO:0007669"/>
    <property type="project" value="InterPro"/>
</dbReference>
<feature type="non-terminal residue" evidence="2">
    <location>
        <position position="1"/>
    </location>
</feature>
<dbReference type="FunCoup" id="A0A5C3PKT3">
    <property type="interactions" value="183"/>
</dbReference>
<dbReference type="Pfam" id="PF10469">
    <property type="entry name" value="AKAP7_NLS"/>
    <property type="match status" value="1"/>
</dbReference>
<dbReference type="PANTHER" id="PTHR13360">
    <property type="entry name" value="ACTIVATING SIGNAL COINTEGRATOR 1 COMPLEX SUBUNIT 1"/>
    <property type="match status" value="1"/>
</dbReference>
<dbReference type="STRING" id="1314778.A0A5C3PKT3"/>
<dbReference type="Proteomes" id="UP000308197">
    <property type="component" value="Unassembled WGS sequence"/>
</dbReference>
<proteinExistence type="predicted"/>
<gene>
    <name evidence="2" type="ORF">K466DRAFT_484915</name>
</gene>
<dbReference type="EMBL" id="ML211048">
    <property type="protein sequence ID" value="TFK90345.1"/>
    <property type="molecule type" value="Genomic_DNA"/>
</dbReference>
<accession>A0A5C3PKT3</accession>
<reference evidence="2 3" key="1">
    <citation type="journal article" date="2019" name="Nat. Ecol. Evol.">
        <title>Megaphylogeny resolves global patterns of mushroom evolution.</title>
        <authorList>
            <person name="Varga T."/>
            <person name="Krizsan K."/>
            <person name="Foldi C."/>
            <person name="Dima B."/>
            <person name="Sanchez-Garcia M."/>
            <person name="Sanchez-Ramirez S."/>
            <person name="Szollosi G.J."/>
            <person name="Szarkandi J.G."/>
            <person name="Papp V."/>
            <person name="Albert L."/>
            <person name="Andreopoulos W."/>
            <person name="Angelini C."/>
            <person name="Antonin V."/>
            <person name="Barry K.W."/>
            <person name="Bougher N.L."/>
            <person name="Buchanan P."/>
            <person name="Buyck B."/>
            <person name="Bense V."/>
            <person name="Catcheside P."/>
            <person name="Chovatia M."/>
            <person name="Cooper J."/>
            <person name="Damon W."/>
            <person name="Desjardin D."/>
            <person name="Finy P."/>
            <person name="Geml J."/>
            <person name="Haridas S."/>
            <person name="Hughes K."/>
            <person name="Justo A."/>
            <person name="Karasinski D."/>
            <person name="Kautmanova I."/>
            <person name="Kiss B."/>
            <person name="Kocsube S."/>
            <person name="Kotiranta H."/>
            <person name="LaButti K.M."/>
            <person name="Lechner B.E."/>
            <person name="Liimatainen K."/>
            <person name="Lipzen A."/>
            <person name="Lukacs Z."/>
            <person name="Mihaltcheva S."/>
            <person name="Morgado L.N."/>
            <person name="Niskanen T."/>
            <person name="Noordeloos M.E."/>
            <person name="Ohm R.A."/>
            <person name="Ortiz-Santana B."/>
            <person name="Ovrebo C."/>
            <person name="Racz N."/>
            <person name="Riley R."/>
            <person name="Savchenko A."/>
            <person name="Shiryaev A."/>
            <person name="Soop K."/>
            <person name="Spirin V."/>
            <person name="Szebenyi C."/>
            <person name="Tomsovsky M."/>
            <person name="Tulloss R.E."/>
            <person name="Uehling J."/>
            <person name="Grigoriev I.V."/>
            <person name="Vagvolgyi C."/>
            <person name="Papp T."/>
            <person name="Martin F.M."/>
            <person name="Miettinen O."/>
            <person name="Hibbett D.S."/>
            <person name="Nagy L.G."/>
        </authorList>
    </citation>
    <scope>NUCLEOTIDE SEQUENCE [LARGE SCALE GENOMIC DNA]</scope>
    <source>
        <strain evidence="2 3">HHB13444</strain>
    </source>
</reference>
<dbReference type="InterPro" id="IPR019510">
    <property type="entry name" value="AKAP7-like_phosphoesterase"/>
</dbReference>
<protein>
    <recommendedName>
        <fullName evidence="1">A-kinase anchor protein 7-like phosphoesterase domain-containing protein</fullName>
    </recommendedName>
</protein>
<dbReference type="GO" id="GO:0006355">
    <property type="term" value="P:regulation of DNA-templated transcription"/>
    <property type="evidence" value="ECO:0007669"/>
    <property type="project" value="TreeGrafter"/>
</dbReference>
<dbReference type="Gene3D" id="3.90.1140.10">
    <property type="entry name" value="Cyclic phosphodiesterase"/>
    <property type="match status" value="1"/>
</dbReference>
<evidence type="ECO:0000259" key="1">
    <source>
        <dbReference type="Pfam" id="PF10469"/>
    </source>
</evidence>
<dbReference type="GO" id="GO:0005634">
    <property type="term" value="C:nucleus"/>
    <property type="evidence" value="ECO:0007669"/>
    <property type="project" value="TreeGrafter"/>
</dbReference>
<sequence>GHNPAFREKVTPFTNALLTSEPAIPGLDASVIVSPRRMHFTLGVMSLHRQSPTDPDAPIKTLDEATKVLQELKPKILTMLNGERLRVSLDQMDIMRPFHGDPEQANVMWVGPAESESTERLKAVGNLIKKTFEDAGLLVKEDRPLKLHCTVVNSIYRNPRPRYRQPFSYPAILASNAVKSVLAPNEVVETQDAEKPKKGPVKVDLGEWDIDEVQICEMGSHGAEGEYVAAARCPLV</sequence>
<organism evidence="2 3">
    <name type="scientific">Polyporus arcularius HHB13444</name>
    <dbReference type="NCBI Taxonomy" id="1314778"/>
    <lineage>
        <taxon>Eukaryota</taxon>
        <taxon>Fungi</taxon>
        <taxon>Dikarya</taxon>
        <taxon>Basidiomycota</taxon>
        <taxon>Agaricomycotina</taxon>
        <taxon>Agaricomycetes</taxon>
        <taxon>Polyporales</taxon>
        <taxon>Polyporaceae</taxon>
        <taxon>Polyporus</taxon>
    </lineage>
</organism>
<feature type="domain" description="A-kinase anchor protein 7-like phosphoesterase" evidence="1">
    <location>
        <begin position="7"/>
        <end position="235"/>
    </location>
</feature>
<evidence type="ECO:0000313" key="3">
    <source>
        <dbReference type="Proteomes" id="UP000308197"/>
    </source>
</evidence>
<keyword evidence="3" id="KW-1185">Reference proteome</keyword>
<dbReference type="PANTHER" id="PTHR13360:SF1">
    <property type="entry name" value="ACTIVATING SIGNAL COINTEGRATOR 1 COMPLEX SUBUNIT 1"/>
    <property type="match status" value="1"/>
</dbReference>
<dbReference type="InParanoid" id="A0A5C3PKT3"/>
<dbReference type="AlphaFoldDB" id="A0A5C3PKT3"/>
<name>A0A5C3PKT3_9APHY</name>